<feature type="region of interest" description="Disordered" evidence="1">
    <location>
        <begin position="93"/>
        <end position="144"/>
    </location>
</feature>
<reference evidence="2 3" key="1">
    <citation type="submission" date="2013-12" db="EMBL/GenBank/DDBJ databases">
        <title>Draft genome of the parsitic nematode Ancylostoma duodenale.</title>
        <authorList>
            <person name="Mitreva M."/>
        </authorList>
    </citation>
    <scope>NUCLEOTIDE SEQUENCE [LARGE SCALE GENOMIC DNA]</scope>
    <source>
        <strain evidence="2 3">Zhejiang</strain>
    </source>
</reference>
<protein>
    <submittedName>
        <fullName evidence="2">Uncharacterized protein</fullName>
    </submittedName>
</protein>
<dbReference type="EMBL" id="KN731721">
    <property type="protein sequence ID" value="KIH59666.1"/>
    <property type="molecule type" value="Genomic_DNA"/>
</dbReference>
<name>A0A0C2GRR6_9BILA</name>
<organism evidence="2 3">
    <name type="scientific">Ancylostoma duodenale</name>
    <dbReference type="NCBI Taxonomy" id="51022"/>
    <lineage>
        <taxon>Eukaryota</taxon>
        <taxon>Metazoa</taxon>
        <taxon>Ecdysozoa</taxon>
        <taxon>Nematoda</taxon>
        <taxon>Chromadorea</taxon>
        <taxon>Rhabditida</taxon>
        <taxon>Rhabditina</taxon>
        <taxon>Rhabditomorpha</taxon>
        <taxon>Strongyloidea</taxon>
        <taxon>Ancylostomatidae</taxon>
        <taxon>Ancylostomatinae</taxon>
        <taxon>Ancylostoma</taxon>
    </lineage>
</organism>
<dbReference type="Proteomes" id="UP000054047">
    <property type="component" value="Unassembled WGS sequence"/>
</dbReference>
<accession>A0A0C2GRR6</accession>
<gene>
    <name evidence="2" type="ORF">ANCDUO_10094</name>
</gene>
<evidence type="ECO:0000256" key="1">
    <source>
        <dbReference type="SAM" id="MobiDB-lite"/>
    </source>
</evidence>
<evidence type="ECO:0000313" key="3">
    <source>
        <dbReference type="Proteomes" id="UP000054047"/>
    </source>
</evidence>
<feature type="compositionally biased region" description="Basic and acidic residues" evidence="1">
    <location>
        <begin position="122"/>
        <end position="134"/>
    </location>
</feature>
<keyword evidence="3" id="KW-1185">Reference proteome</keyword>
<proteinExistence type="predicted"/>
<evidence type="ECO:0000313" key="2">
    <source>
        <dbReference type="EMBL" id="KIH59666.1"/>
    </source>
</evidence>
<dbReference type="AlphaFoldDB" id="A0A0C2GRR6"/>
<sequence>MTINLGQAVSQQHRVMGSQHIEYLLSGTLGSKDTVKCFPSVQLLLYYVPTSDGEDLGLAIRNSVVLPTKNARLSEKEERELFDRYKAVVQEAIARADGQSHPTHKRAKRPSELPKKPKVHRYSREERRKMREMEASPGDVSSHS</sequence>